<evidence type="ECO:0000313" key="9">
    <source>
        <dbReference type="EMBL" id="BAF61977.1"/>
    </source>
</evidence>
<gene>
    <name evidence="9" type="ordered locus">COSY_0872</name>
</gene>
<evidence type="ECO:0000256" key="6">
    <source>
        <dbReference type="ARBA" id="ARBA00023002"/>
    </source>
</evidence>
<dbReference type="Proteomes" id="UP000000247">
    <property type="component" value="Chromosome"/>
</dbReference>
<evidence type="ECO:0000256" key="7">
    <source>
        <dbReference type="ARBA" id="ARBA00023033"/>
    </source>
</evidence>
<dbReference type="RefSeq" id="WP_011930246.1">
    <property type="nucleotide sequence ID" value="NC_009465.1"/>
</dbReference>
<dbReference type="AlphaFoldDB" id="A5CVQ0"/>
<dbReference type="UniPathway" id="UPA00232"/>
<dbReference type="STRING" id="412965.COSY_0872"/>
<keyword evidence="10" id="KW-1185">Reference proteome</keyword>
<dbReference type="SUPFAM" id="SSF51905">
    <property type="entry name" value="FAD/NAD(P)-binding domain"/>
    <property type="match status" value="1"/>
</dbReference>
<comment type="pathway">
    <text evidence="2">Cofactor biosynthesis; ubiquinone biosynthesis.</text>
</comment>
<comment type="similarity">
    <text evidence="3">Belongs to the UbiH/COQ6 family.</text>
</comment>
<dbReference type="PANTHER" id="PTHR43876">
    <property type="entry name" value="UBIQUINONE BIOSYNTHESIS MONOOXYGENASE COQ6, MITOCHONDRIAL"/>
    <property type="match status" value="1"/>
</dbReference>
<organism evidence="9 10">
    <name type="scientific">Vesicomyosocius okutanii subsp. Calyptogena okutanii (strain HA)</name>
    <dbReference type="NCBI Taxonomy" id="412965"/>
    <lineage>
        <taxon>Bacteria</taxon>
        <taxon>Pseudomonadati</taxon>
        <taxon>Pseudomonadota</taxon>
        <taxon>Gammaproteobacteria</taxon>
        <taxon>Candidatus Pseudothioglobaceae</taxon>
        <taxon>Candidatus Vesicomyidisocius</taxon>
    </lineage>
</organism>
<evidence type="ECO:0000256" key="1">
    <source>
        <dbReference type="ARBA" id="ARBA00001974"/>
    </source>
</evidence>
<proteinExistence type="inferred from homology"/>
<evidence type="ECO:0000256" key="3">
    <source>
        <dbReference type="ARBA" id="ARBA00005349"/>
    </source>
</evidence>
<evidence type="ECO:0000256" key="2">
    <source>
        <dbReference type="ARBA" id="ARBA00004749"/>
    </source>
</evidence>
<accession>A5CVQ0</accession>
<evidence type="ECO:0000313" key="10">
    <source>
        <dbReference type="Proteomes" id="UP000000247"/>
    </source>
</evidence>
<dbReference type="HOGENOM" id="CLU_009665_8_3_6"/>
<dbReference type="InterPro" id="IPR010971">
    <property type="entry name" value="UbiH/COQ6"/>
</dbReference>
<dbReference type="PRINTS" id="PR00420">
    <property type="entry name" value="RNGMNOXGNASE"/>
</dbReference>
<keyword evidence="4" id="KW-0285">Flavoprotein</keyword>
<evidence type="ECO:0000256" key="4">
    <source>
        <dbReference type="ARBA" id="ARBA00022630"/>
    </source>
</evidence>
<name>A5CVQ0_VESOH</name>
<dbReference type="KEGG" id="vok:COSY_0872"/>
<feature type="domain" description="FAD-binding" evidence="8">
    <location>
        <begin position="9"/>
        <end position="337"/>
    </location>
</feature>
<keyword evidence="6 9" id="KW-0560">Oxidoreductase</keyword>
<dbReference type="Pfam" id="PF01494">
    <property type="entry name" value="FAD_binding_3"/>
    <property type="match status" value="1"/>
</dbReference>
<dbReference type="EMBL" id="AP009247">
    <property type="protein sequence ID" value="BAF61977.1"/>
    <property type="molecule type" value="Genomic_DNA"/>
</dbReference>
<dbReference type="Gene3D" id="3.50.50.60">
    <property type="entry name" value="FAD/NAD(P)-binding domain"/>
    <property type="match status" value="2"/>
</dbReference>
<dbReference type="GO" id="GO:0006744">
    <property type="term" value="P:ubiquinone biosynthetic process"/>
    <property type="evidence" value="ECO:0007669"/>
    <property type="project" value="UniProtKB-UniPathway"/>
</dbReference>
<comment type="cofactor">
    <cofactor evidence="1">
        <name>FAD</name>
        <dbReference type="ChEBI" id="CHEBI:57692"/>
    </cofactor>
</comment>
<dbReference type="InterPro" id="IPR051205">
    <property type="entry name" value="UbiH/COQ6_monooxygenase"/>
</dbReference>
<dbReference type="InterPro" id="IPR002938">
    <property type="entry name" value="FAD-bd"/>
</dbReference>
<dbReference type="PANTHER" id="PTHR43876:SF7">
    <property type="entry name" value="UBIQUINONE BIOSYNTHESIS MONOOXYGENASE COQ6, MITOCHONDRIAL"/>
    <property type="match status" value="1"/>
</dbReference>
<dbReference type="eggNOG" id="COG0654">
    <property type="taxonomic scope" value="Bacteria"/>
</dbReference>
<keyword evidence="7 9" id="KW-0503">Monooxygenase</keyword>
<evidence type="ECO:0000256" key="5">
    <source>
        <dbReference type="ARBA" id="ARBA00022827"/>
    </source>
</evidence>
<dbReference type="NCBIfam" id="TIGR01988">
    <property type="entry name" value="Ubi-OHases"/>
    <property type="match status" value="1"/>
</dbReference>
<dbReference type="GO" id="GO:0071949">
    <property type="term" value="F:FAD binding"/>
    <property type="evidence" value="ECO:0007669"/>
    <property type="project" value="InterPro"/>
</dbReference>
<sequence>MSSENNLQYDIVIIGGGMVGQAFALSMINKGLKIVIIEPNYFNPKLQDKYHTRVSAITSKSETLLRNIGVWRLIKRKYAFTDIHIWDQNSHGSLDFHSQDEDINQLGYIIENDAIQSAMYTILEKTRVEFICTELTAINRIDNGYQVDLNSNHKIKCGLLVGADGAKSNVRELAGIEFSENNYQQRAIVCNIESLQSFQNTIWQRFLSDSIIALLPLSDKQASIVWSAENNLADELIQLSVKQFADRLSKSVEYKFSRFKVVSDIKSFTLIERSAQDYIKRNLVLIGDAAHNIHPLGGQGVNLGFSDVIELSQQIQANHKSLDDYLVLKKYARSRRLNNELMAKTMTGLNWIYKENNEPLRWLRGFGMNLINESKTLKSYFQKQASGNKLFNI</sequence>
<dbReference type="GO" id="GO:0004497">
    <property type="term" value="F:monooxygenase activity"/>
    <property type="evidence" value="ECO:0007669"/>
    <property type="project" value="UniProtKB-KW"/>
</dbReference>
<dbReference type="PROSITE" id="PS01304">
    <property type="entry name" value="UBIH"/>
    <property type="match status" value="1"/>
</dbReference>
<dbReference type="InterPro" id="IPR018168">
    <property type="entry name" value="Ubi_Hdrlase_CS"/>
</dbReference>
<protein>
    <submittedName>
        <fullName evidence="9">UbiH/COQ6 monooxygenase family protein</fullName>
        <ecNumber evidence="9">1.14.13.-</ecNumber>
    </submittedName>
</protein>
<reference evidence="10" key="1">
    <citation type="journal article" date="2007" name="Curr. Biol.">
        <title>Reduced genome of the thioautotrophic intracellular symbiont in a deep-sea clam, Calyptogena okutanii.</title>
        <authorList>
            <person name="Kuwahara H."/>
            <person name="Yoshida T."/>
            <person name="Takaki Y."/>
            <person name="Shimamura S."/>
            <person name="Nishi S."/>
            <person name="Harada M."/>
            <person name="Matsuyama K."/>
            <person name="Takishita K."/>
            <person name="Kawato M."/>
            <person name="Uematsu K."/>
            <person name="Fujiwara Y."/>
            <person name="Sato T."/>
            <person name="Kato C."/>
            <person name="Kitagawa M."/>
            <person name="Kato I."/>
            <person name="Maruyama T."/>
        </authorList>
    </citation>
    <scope>NUCLEOTIDE SEQUENCE [LARGE SCALE GENOMIC DNA]</scope>
    <source>
        <strain evidence="10">HA</strain>
    </source>
</reference>
<evidence type="ECO:0000259" key="8">
    <source>
        <dbReference type="Pfam" id="PF01494"/>
    </source>
</evidence>
<dbReference type="InterPro" id="IPR036188">
    <property type="entry name" value="FAD/NAD-bd_sf"/>
</dbReference>
<keyword evidence="5" id="KW-0274">FAD</keyword>
<dbReference type="EC" id="1.14.13.-" evidence="9"/>
<dbReference type="GO" id="GO:0016705">
    <property type="term" value="F:oxidoreductase activity, acting on paired donors, with incorporation or reduction of molecular oxygen"/>
    <property type="evidence" value="ECO:0007669"/>
    <property type="project" value="InterPro"/>
</dbReference>
<dbReference type="OrthoDB" id="9769565at2"/>